<dbReference type="STRING" id="158189.SpiBuddy_0527"/>
<dbReference type="InterPro" id="IPR000515">
    <property type="entry name" value="MetI-like"/>
</dbReference>
<feature type="transmembrane region" description="Helical" evidence="8">
    <location>
        <begin position="152"/>
        <end position="176"/>
    </location>
</feature>
<evidence type="ECO:0000259" key="9">
    <source>
        <dbReference type="PROSITE" id="PS50928"/>
    </source>
</evidence>
<dbReference type="AlphaFoldDB" id="F0RUJ8"/>
<feature type="transmembrane region" description="Helical" evidence="8">
    <location>
        <begin position="408"/>
        <end position="427"/>
    </location>
</feature>
<dbReference type="EMBL" id="CP002541">
    <property type="protein sequence ID" value="ADY12360.1"/>
    <property type="molecule type" value="Genomic_DNA"/>
</dbReference>
<feature type="domain" description="ABC transmembrane type-1" evidence="9">
    <location>
        <begin position="73"/>
        <end position="283"/>
    </location>
</feature>
<feature type="transmembrane region" description="Helical" evidence="8">
    <location>
        <begin position="374"/>
        <end position="396"/>
    </location>
</feature>
<accession>F0RUJ8</accession>
<dbReference type="InterPro" id="IPR035906">
    <property type="entry name" value="MetI-like_sf"/>
</dbReference>
<protein>
    <submittedName>
        <fullName evidence="10">ABC-type transporter, integral membrane subunit</fullName>
    </submittedName>
</protein>
<feature type="transmembrane region" description="Helical" evidence="8">
    <location>
        <begin position="268"/>
        <end position="288"/>
    </location>
</feature>
<organism evidence="10 11">
    <name type="scientific">Sphaerochaeta globosa (strain ATCC BAA-1886 / DSM 22777 / Buddy)</name>
    <name type="common">Spirochaeta sp. (strain Buddy)</name>
    <dbReference type="NCBI Taxonomy" id="158189"/>
    <lineage>
        <taxon>Bacteria</taxon>
        <taxon>Pseudomonadati</taxon>
        <taxon>Spirochaetota</taxon>
        <taxon>Spirochaetia</taxon>
        <taxon>Spirochaetales</taxon>
        <taxon>Sphaerochaetaceae</taxon>
        <taxon>Sphaerochaeta</taxon>
    </lineage>
</organism>
<dbReference type="eggNOG" id="COG1178">
    <property type="taxonomic scope" value="Bacteria"/>
</dbReference>
<dbReference type="Proteomes" id="UP000008466">
    <property type="component" value="Chromosome"/>
</dbReference>
<dbReference type="HOGENOM" id="CLU_021838_2_1_12"/>
<evidence type="ECO:0000313" key="10">
    <source>
        <dbReference type="EMBL" id="ADY12360.1"/>
    </source>
</evidence>
<comment type="similarity">
    <text evidence="2">Belongs to the binding-protein-dependent transport system permease family. CysTW subfamily.</text>
</comment>
<dbReference type="GO" id="GO:0005886">
    <property type="term" value="C:plasma membrane"/>
    <property type="evidence" value="ECO:0007669"/>
    <property type="project" value="UniProtKB-SubCell"/>
</dbReference>
<evidence type="ECO:0000256" key="8">
    <source>
        <dbReference type="RuleBase" id="RU363032"/>
    </source>
</evidence>
<evidence type="ECO:0000256" key="2">
    <source>
        <dbReference type="ARBA" id="ARBA00007069"/>
    </source>
</evidence>
<feature type="transmembrane region" description="Helical" evidence="8">
    <location>
        <begin position="541"/>
        <end position="561"/>
    </location>
</feature>
<comment type="subcellular location">
    <subcellularLocation>
        <location evidence="1 8">Cell membrane</location>
        <topology evidence="1 8">Multi-pass membrane protein</topology>
    </subcellularLocation>
</comment>
<evidence type="ECO:0000256" key="4">
    <source>
        <dbReference type="ARBA" id="ARBA00022475"/>
    </source>
</evidence>
<reference evidence="11" key="1">
    <citation type="submission" date="2011-02" db="EMBL/GenBank/DDBJ databases">
        <title>Complete sequence of Spirochaeta sp. Buddy.</title>
        <authorList>
            <person name="Lucas S."/>
            <person name="Copeland A."/>
            <person name="Lapidus A."/>
            <person name="Cheng J.-F."/>
            <person name="Goodwin L."/>
            <person name="Pitluck S."/>
            <person name="Zeytun A."/>
            <person name="Detter J.C."/>
            <person name="Han C."/>
            <person name="Tapia R."/>
            <person name="Land M."/>
            <person name="Hauser L."/>
            <person name="Kyrpides N."/>
            <person name="Ivanova N."/>
            <person name="Mikhailova N."/>
            <person name="Pagani I."/>
            <person name="Ritalahti K.M."/>
            <person name="Loeffler F.E."/>
            <person name="Woyke T."/>
        </authorList>
    </citation>
    <scope>NUCLEOTIDE SEQUENCE [LARGE SCALE GENOMIC DNA]</scope>
    <source>
        <strain evidence="11">ATCC BAA-1886 / DSM 22777 / Buddy</strain>
    </source>
</reference>
<gene>
    <name evidence="10" type="ordered locus">SpiBuddy_0527</name>
</gene>
<feature type="transmembrane region" description="Helical" evidence="8">
    <location>
        <begin position="23"/>
        <end position="50"/>
    </location>
</feature>
<feature type="transmembrane region" description="Helical" evidence="8">
    <location>
        <begin position="433"/>
        <end position="450"/>
    </location>
</feature>
<dbReference type="Gene3D" id="1.10.3720.10">
    <property type="entry name" value="MetI-like"/>
    <property type="match status" value="2"/>
</dbReference>
<name>F0RUJ8_SPHGB</name>
<dbReference type="GO" id="GO:0055085">
    <property type="term" value="P:transmembrane transport"/>
    <property type="evidence" value="ECO:0007669"/>
    <property type="project" value="InterPro"/>
</dbReference>
<feature type="transmembrane region" description="Helical" evidence="8">
    <location>
        <begin position="215"/>
        <end position="237"/>
    </location>
</feature>
<evidence type="ECO:0000256" key="3">
    <source>
        <dbReference type="ARBA" id="ARBA00022448"/>
    </source>
</evidence>
<dbReference type="SUPFAM" id="SSF161098">
    <property type="entry name" value="MetI-like"/>
    <property type="match status" value="2"/>
</dbReference>
<keyword evidence="5 8" id="KW-0812">Transmembrane</keyword>
<evidence type="ECO:0000313" key="11">
    <source>
        <dbReference type="Proteomes" id="UP000008466"/>
    </source>
</evidence>
<keyword evidence="7 8" id="KW-0472">Membrane</keyword>
<feature type="transmembrane region" description="Helical" evidence="8">
    <location>
        <begin position="493"/>
        <end position="521"/>
    </location>
</feature>
<evidence type="ECO:0000256" key="7">
    <source>
        <dbReference type="ARBA" id="ARBA00023136"/>
    </source>
</evidence>
<keyword evidence="4" id="KW-1003">Cell membrane</keyword>
<dbReference type="OrthoDB" id="9782004at2"/>
<evidence type="ECO:0000256" key="1">
    <source>
        <dbReference type="ARBA" id="ARBA00004651"/>
    </source>
</evidence>
<dbReference type="KEGG" id="sbu:SpiBuddy_0527"/>
<proteinExistence type="inferred from homology"/>
<keyword evidence="11" id="KW-1185">Reference proteome</keyword>
<sequence>MQSLKIRAPQQVGKHRWFLDPKWIIILGIVGFLLVFQVFPLLYLVFRAFFSTGKFSLEAFKRVYTYPLNWSALTNTIVAATFSMVFGVLIAFPLAWLVGRTNLYGKKFFRTLFVATYMVPPYVGAMAWMRLLNPTVGSMNMFFMKIFNLGSAPFNIYTMGGLIWVLTGFYYPYAFITISRAMEKMDPSLEEASRISGASPLTTLRTITLPMMLPSIVAAALLVFVAAGSCYGIPSIIGVPGQIHTVTTRIIDFVYIGSQEGLTDATTLAVFLMIIANVVLYLSTFSIGKKQYITVSGKSTRPNIVDLGRWRILITAVVVIFALVVVIIPFVTVALSSITVNLGESVFSEGNITFRYWERIFTRKSILNSTKNSLITAVMAATFGLLISCMMAYLLVRTNVKGKKLPDFMITVGSGTPSVVIALGLIMTMSGKFGINIYNTLTIMVIAYMIKYMMMGMRTVVSALTQISPSLEEASQISGASWLKSMKNVTLPLIAPALVAGWFLIFMPCFYELTMSTLLYSTNTKTLGYELYTYQTYHNQQTASALATAILFIVFGINWLLNKLTDGEFSI</sequence>
<keyword evidence="3 8" id="KW-0813">Transport</keyword>
<dbReference type="PANTHER" id="PTHR42929">
    <property type="entry name" value="INNER MEMBRANE ABC TRANSPORTER PERMEASE PROTEIN YDCU-RELATED-RELATED"/>
    <property type="match status" value="1"/>
</dbReference>
<evidence type="ECO:0000256" key="5">
    <source>
        <dbReference type="ARBA" id="ARBA00022692"/>
    </source>
</evidence>
<keyword evidence="6 8" id="KW-1133">Transmembrane helix</keyword>
<feature type="transmembrane region" description="Helical" evidence="8">
    <location>
        <begin position="70"/>
        <end position="99"/>
    </location>
</feature>
<dbReference type="RefSeq" id="WP_013606213.1">
    <property type="nucleotide sequence ID" value="NC_015152.1"/>
</dbReference>
<feature type="transmembrane region" description="Helical" evidence="8">
    <location>
        <begin position="111"/>
        <end position="132"/>
    </location>
</feature>
<dbReference type="CDD" id="cd06261">
    <property type="entry name" value="TM_PBP2"/>
    <property type="match status" value="2"/>
</dbReference>
<feature type="transmembrane region" description="Helical" evidence="8">
    <location>
        <begin position="309"/>
        <end position="335"/>
    </location>
</feature>
<evidence type="ECO:0000256" key="6">
    <source>
        <dbReference type="ARBA" id="ARBA00022989"/>
    </source>
</evidence>
<dbReference type="PANTHER" id="PTHR42929:SF6">
    <property type="entry name" value="IRON(III)-TRANSPORT SYSTEM PERMEASE PROTEIN SFUB"/>
    <property type="match status" value="1"/>
</dbReference>
<dbReference type="Pfam" id="PF00528">
    <property type="entry name" value="BPD_transp_1"/>
    <property type="match status" value="2"/>
</dbReference>
<feature type="domain" description="ABC transmembrane type-1" evidence="9">
    <location>
        <begin position="370"/>
        <end position="561"/>
    </location>
</feature>
<dbReference type="PROSITE" id="PS50928">
    <property type="entry name" value="ABC_TM1"/>
    <property type="match status" value="2"/>
</dbReference>